<evidence type="ECO:0000313" key="2">
    <source>
        <dbReference type="EMBL" id="XCJ16501.1"/>
    </source>
</evidence>
<protein>
    <submittedName>
        <fullName evidence="2">Type II secretion system protein</fullName>
    </submittedName>
</protein>
<dbReference type="RefSeq" id="WP_129929870.1">
    <property type="nucleotide sequence ID" value="NZ_CP159510.1"/>
</dbReference>
<reference evidence="2" key="1">
    <citation type="submission" date="2024-06" db="EMBL/GenBank/DDBJ databases">
        <authorList>
            <person name="Fan A."/>
            <person name="Zhang F.Y."/>
            <person name="Zhang L."/>
        </authorList>
    </citation>
    <scope>NUCLEOTIDE SEQUENCE</scope>
    <source>
        <strain evidence="2">Y61</strain>
    </source>
</reference>
<evidence type="ECO:0000256" key="1">
    <source>
        <dbReference type="SAM" id="Phobius"/>
    </source>
</evidence>
<name>A0AAU8IE71_9BACL</name>
<sequence length="108" mass="12715">MTKQAERGVFFTEAALSICILTIVILMLLPVIPHVYRERQVIQQKTEALQLLRYHLVRWKASPESIPEPVSSYPFDLKWEKKTGKEAILSVSWTYDNRHYQLRSEARK</sequence>
<dbReference type="AlphaFoldDB" id="A0AAU8IE71"/>
<accession>A0AAU8IE71</accession>
<feature type="transmembrane region" description="Helical" evidence="1">
    <location>
        <begin position="14"/>
        <end position="36"/>
    </location>
</feature>
<proteinExistence type="predicted"/>
<keyword evidence="1" id="KW-0812">Transmembrane</keyword>
<gene>
    <name evidence="2" type="ORF">ABNN70_12675</name>
</gene>
<dbReference type="EMBL" id="CP159510">
    <property type="protein sequence ID" value="XCJ16501.1"/>
    <property type="molecule type" value="Genomic_DNA"/>
</dbReference>
<keyword evidence="1" id="KW-1133">Transmembrane helix</keyword>
<keyword evidence="1" id="KW-0472">Membrane</keyword>
<organism evidence="2">
    <name type="scientific">Sporolactobacillus sp. Y61</name>
    <dbReference type="NCBI Taxonomy" id="3160863"/>
    <lineage>
        <taxon>Bacteria</taxon>
        <taxon>Bacillati</taxon>
        <taxon>Bacillota</taxon>
        <taxon>Bacilli</taxon>
        <taxon>Bacillales</taxon>
        <taxon>Sporolactobacillaceae</taxon>
        <taxon>Sporolactobacillus</taxon>
    </lineage>
</organism>